<dbReference type="PANTHER" id="PTHR47843">
    <property type="entry name" value="BTB DOMAIN-CONTAINING PROTEIN-RELATED"/>
    <property type="match status" value="1"/>
</dbReference>
<dbReference type="EMBL" id="MU003696">
    <property type="protein sequence ID" value="KAF2813014.1"/>
    <property type="molecule type" value="Genomic_DNA"/>
</dbReference>
<dbReference type="InterPro" id="IPR000210">
    <property type="entry name" value="BTB/POZ_dom"/>
</dbReference>
<sequence>MRIPHTVRTDEKKDIRIHKGLLTYHSAFFAAALNGGFKEGETGIVELPDDEVAVFQAVYCWLYTGRLHDPPSSPLAKASSAPGPLTPEIPLTGEVICKVFVFGEMRGIPALKNEAIDLLHRFTCVMEFPTIVLHYIYENTSDESLIRKMIVEMAADFFLSCSDLTCFNTKRDLLPAGFLLDLMFKLETQDGKFKETGNTGMVNLDRCSKYHDHSGPGGKLRGSQASA</sequence>
<name>A0A6A6YYD9_9PEZI</name>
<dbReference type="InterPro" id="IPR011333">
    <property type="entry name" value="SKP1/BTB/POZ_sf"/>
</dbReference>
<gene>
    <name evidence="2 4" type="ORF">BDZ99DRAFT_568278</name>
</gene>
<reference evidence="4" key="2">
    <citation type="submission" date="2020-04" db="EMBL/GenBank/DDBJ databases">
        <authorList>
            <consortium name="NCBI Genome Project"/>
        </authorList>
    </citation>
    <scope>NUCLEOTIDE SEQUENCE</scope>
    <source>
        <strain evidence="4">CBS 304.34</strain>
    </source>
</reference>
<dbReference type="RefSeq" id="XP_033579978.1">
    <property type="nucleotide sequence ID" value="XM_033727774.1"/>
</dbReference>
<evidence type="ECO:0000313" key="2">
    <source>
        <dbReference type="EMBL" id="KAF2813014.1"/>
    </source>
</evidence>
<keyword evidence="3" id="KW-1185">Reference proteome</keyword>
<dbReference type="OrthoDB" id="194443at2759"/>
<dbReference type="CDD" id="cd18186">
    <property type="entry name" value="BTB_POZ_ZBTB_KLHL-like"/>
    <property type="match status" value="1"/>
</dbReference>
<protein>
    <recommendedName>
        <fullName evidence="1">BTB domain-containing protein</fullName>
    </recommendedName>
</protein>
<evidence type="ECO:0000259" key="1">
    <source>
        <dbReference type="PROSITE" id="PS50097"/>
    </source>
</evidence>
<accession>A0A6A6YYD9</accession>
<proteinExistence type="predicted"/>
<organism evidence="2">
    <name type="scientific">Mytilinidion resinicola</name>
    <dbReference type="NCBI Taxonomy" id="574789"/>
    <lineage>
        <taxon>Eukaryota</taxon>
        <taxon>Fungi</taxon>
        <taxon>Dikarya</taxon>
        <taxon>Ascomycota</taxon>
        <taxon>Pezizomycotina</taxon>
        <taxon>Dothideomycetes</taxon>
        <taxon>Pleosporomycetidae</taxon>
        <taxon>Mytilinidiales</taxon>
        <taxon>Mytilinidiaceae</taxon>
        <taxon>Mytilinidion</taxon>
    </lineage>
</organism>
<dbReference type="Proteomes" id="UP000504636">
    <property type="component" value="Unplaced"/>
</dbReference>
<dbReference type="SUPFAM" id="SSF54695">
    <property type="entry name" value="POZ domain"/>
    <property type="match status" value="1"/>
</dbReference>
<reference evidence="2 4" key="1">
    <citation type="journal article" date="2020" name="Stud. Mycol.">
        <title>101 Dothideomycetes genomes: a test case for predicting lifestyles and emergence of pathogens.</title>
        <authorList>
            <person name="Haridas S."/>
            <person name="Albert R."/>
            <person name="Binder M."/>
            <person name="Bloem J."/>
            <person name="Labutti K."/>
            <person name="Salamov A."/>
            <person name="Andreopoulos B."/>
            <person name="Baker S."/>
            <person name="Barry K."/>
            <person name="Bills G."/>
            <person name="Bluhm B."/>
            <person name="Cannon C."/>
            <person name="Castanera R."/>
            <person name="Culley D."/>
            <person name="Daum C."/>
            <person name="Ezra D."/>
            <person name="Gonzalez J."/>
            <person name="Henrissat B."/>
            <person name="Kuo A."/>
            <person name="Liang C."/>
            <person name="Lipzen A."/>
            <person name="Lutzoni F."/>
            <person name="Magnuson J."/>
            <person name="Mondo S."/>
            <person name="Nolan M."/>
            <person name="Ohm R."/>
            <person name="Pangilinan J."/>
            <person name="Park H.-J."/>
            <person name="Ramirez L."/>
            <person name="Alfaro M."/>
            <person name="Sun H."/>
            <person name="Tritt A."/>
            <person name="Yoshinaga Y."/>
            <person name="Zwiers L.-H."/>
            <person name="Turgeon B."/>
            <person name="Goodwin S."/>
            <person name="Spatafora J."/>
            <person name="Crous P."/>
            <person name="Grigoriev I."/>
        </authorList>
    </citation>
    <scope>NUCLEOTIDE SEQUENCE</scope>
    <source>
        <strain evidence="2 4">CBS 304.34</strain>
    </source>
</reference>
<dbReference type="AlphaFoldDB" id="A0A6A6YYD9"/>
<dbReference type="Gene3D" id="3.30.710.10">
    <property type="entry name" value="Potassium Channel Kv1.1, Chain A"/>
    <property type="match status" value="1"/>
</dbReference>
<reference evidence="4" key="3">
    <citation type="submission" date="2025-04" db="UniProtKB">
        <authorList>
            <consortium name="RefSeq"/>
        </authorList>
    </citation>
    <scope>IDENTIFICATION</scope>
    <source>
        <strain evidence="4">CBS 304.34</strain>
    </source>
</reference>
<feature type="domain" description="BTB" evidence="1">
    <location>
        <begin position="1"/>
        <end position="71"/>
    </location>
</feature>
<dbReference type="PROSITE" id="PS50097">
    <property type="entry name" value="BTB"/>
    <property type="match status" value="1"/>
</dbReference>
<dbReference type="GeneID" id="54468667"/>
<evidence type="ECO:0000313" key="4">
    <source>
        <dbReference type="RefSeq" id="XP_033579978.1"/>
    </source>
</evidence>
<dbReference type="Pfam" id="PF00651">
    <property type="entry name" value="BTB"/>
    <property type="match status" value="1"/>
</dbReference>
<evidence type="ECO:0000313" key="3">
    <source>
        <dbReference type="Proteomes" id="UP000504636"/>
    </source>
</evidence>